<proteinExistence type="predicted"/>
<dbReference type="PANTHER" id="PTHR23042">
    <property type="entry name" value="CIRCADIAN PROTEIN CLOCK/ARNT/BMAL/PAS"/>
    <property type="match status" value="1"/>
</dbReference>
<name>A0A0B6YSW9_9EUPU</name>
<dbReference type="SUPFAM" id="SSF55785">
    <property type="entry name" value="PYP-like sensor domain (PAS domain)"/>
    <property type="match status" value="1"/>
</dbReference>
<dbReference type="PROSITE" id="PS50112">
    <property type="entry name" value="PAS"/>
    <property type="match status" value="1"/>
</dbReference>
<dbReference type="Gene3D" id="3.30.450.20">
    <property type="entry name" value="PAS domain"/>
    <property type="match status" value="1"/>
</dbReference>
<evidence type="ECO:0000313" key="2">
    <source>
        <dbReference type="EMBL" id="CEK58580.1"/>
    </source>
</evidence>
<sequence length="97" mass="10864">HEKSLNNLITKAACSAEKTDKLLAISSTEPESSLILEAATGFILSLDNQKRVLYVSENVSEFLGHCQLYMIGQDVSEFIYEKDYPELEKQMSDAQFG</sequence>
<accession>A0A0B6YSW9</accession>
<gene>
    <name evidence="2" type="primary">ORF33541</name>
</gene>
<dbReference type="InterPro" id="IPR035965">
    <property type="entry name" value="PAS-like_dom_sf"/>
</dbReference>
<dbReference type="CDD" id="cd00130">
    <property type="entry name" value="PAS"/>
    <property type="match status" value="1"/>
</dbReference>
<feature type="domain" description="PAS" evidence="1">
    <location>
        <begin position="28"/>
        <end position="97"/>
    </location>
</feature>
<dbReference type="GO" id="GO:0006355">
    <property type="term" value="P:regulation of DNA-templated transcription"/>
    <property type="evidence" value="ECO:0007669"/>
    <property type="project" value="InterPro"/>
</dbReference>
<dbReference type="NCBIfam" id="TIGR00229">
    <property type="entry name" value="sensory_box"/>
    <property type="match status" value="1"/>
</dbReference>
<protein>
    <recommendedName>
        <fullName evidence="1">PAS domain-containing protein</fullName>
    </recommendedName>
</protein>
<feature type="non-terminal residue" evidence="2">
    <location>
        <position position="97"/>
    </location>
</feature>
<dbReference type="AlphaFoldDB" id="A0A0B6YSW9"/>
<feature type="non-terminal residue" evidence="2">
    <location>
        <position position="1"/>
    </location>
</feature>
<evidence type="ECO:0000259" key="1">
    <source>
        <dbReference type="PROSITE" id="PS50112"/>
    </source>
</evidence>
<dbReference type="InterPro" id="IPR000014">
    <property type="entry name" value="PAS"/>
</dbReference>
<reference evidence="2" key="1">
    <citation type="submission" date="2014-12" db="EMBL/GenBank/DDBJ databases">
        <title>Insight into the proteome of Arion vulgaris.</title>
        <authorList>
            <person name="Aradska J."/>
            <person name="Bulat T."/>
            <person name="Smidak R."/>
            <person name="Sarate P."/>
            <person name="Gangsoo J."/>
            <person name="Sialana F."/>
            <person name="Bilban M."/>
            <person name="Lubec G."/>
        </authorList>
    </citation>
    <scope>NUCLEOTIDE SEQUENCE</scope>
    <source>
        <tissue evidence="2">Skin</tissue>
    </source>
</reference>
<dbReference type="Pfam" id="PF00989">
    <property type="entry name" value="PAS"/>
    <property type="match status" value="1"/>
</dbReference>
<dbReference type="EMBL" id="HACG01011715">
    <property type="protein sequence ID" value="CEK58580.1"/>
    <property type="molecule type" value="Transcribed_RNA"/>
</dbReference>
<dbReference type="SMART" id="SM00091">
    <property type="entry name" value="PAS"/>
    <property type="match status" value="1"/>
</dbReference>
<dbReference type="InterPro" id="IPR013767">
    <property type="entry name" value="PAS_fold"/>
</dbReference>
<dbReference type="InterPro" id="IPR050933">
    <property type="entry name" value="Circadian_TF"/>
</dbReference>
<organism evidence="2">
    <name type="scientific">Arion vulgaris</name>
    <dbReference type="NCBI Taxonomy" id="1028688"/>
    <lineage>
        <taxon>Eukaryota</taxon>
        <taxon>Metazoa</taxon>
        <taxon>Spiralia</taxon>
        <taxon>Lophotrochozoa</taxon>
        <taxon>Mollusca</taxon>
        <taxon>Gastropoda</taxon>
        <taxon>Heterobranchia</taxon>
        <taxon>Euthyneura</taxon>
        <taxon>Panpulmonata</taxon>
        <taxon>Eupulmonata</taxon>
        <taxon>Stylommatophora</taxon>
        <taxon>Helicina</taxon>
        <taxon>Arionoidea</taxon>
        <taxon>Arionidae</taxon>
        <taxon>Arion</taxon>
    </lineage>
</organism>